<organism evidence="1 2">
    <name type="scientific">Candidatus Erwinia haradaeae</name>
    <dbReference type="NCBI Taxonomy" id="1922217"/>
    <lineage>
        <taxon>Bacteria</taxon>
        <taxon>Pseudomonadati</taxon>
        <taxon>Pseudomonadota</taxon>
        <taxon>Gammaproteobacteria</taxon>
        <taxon>Enterobacterales</taxon>
        <taxon>Erwiniaceae</taxon>
        <taxon>Erwinia</taxon>
    </lineage>
</organism>
<sequence length="95" mass="10614">MLHMIASSPFQCDYRAILRLISAGDVVLLLGDGVIIGIESGAMFSVFFDSIIQLYVLKADLIARGLLMYISPHVQVITYNELINLMVQNPQQISW</sequence>
<dbReference type="Pfam" id="PF04077">
    <property type="entry name" value="DsrH"/>
    <property type="match status" value="1"/>
</dbReference>
<dbReference type="EMBL" id="LR217715">
    <property type="protein sequence ID" value="VFP83013.1"/>
    <property type="molecule type" value="Genomic_DNA"/>
</dbReference>
<dbReference type="InterPro" id="IPR007215">
    <property type="entry name" value="Sulphur_relay_TusB/DsrH"/>
</dbReference>
<dbReference type="InterPro" id="IPR027396">
    <property type="entry name" value="DsrEFH-like"/>
</dbReference>
<dbReference type="RefSeq" id="WP_157988411.1">
    <property type="nucleotide sequence ID" value="NZ_LR217715.1"/>
</dbReference>
<dbReference type="Gene3D" id="3.40.1260.10">
    <property type="entry name" value="DsrEFH-like"/>
    <property type="match status" value="1"/>
</dbReference>
<dbReference type="PANTHER" id="PTHR37526">
    <property type="entry name" value="PROTEIN TUSB"/>
    <property type="match status" value="1"/>
</dbReference>
<dbReference type="GO" id="GO:0002143">
    <property type="term" value="P:tRNA wobble position uridine thiolation"/>
    <property type="evidence" value="ECO:0007669"/>
    <property type="project" value="InterPro"/>
</dbReference>
<evidence type="ECO:0000313" key="2">
    <source>
        <dbReference type="Proteomes" id="UP000294368"/>
    </source>
</evidence>
<reference evidence="1 2" key="1">
    <citation type="submission" date="2019-02" db="EMBL/GenBank/DDBJ databases">
        <authorList>
            <person name="Manzano-Marin A."/>
            <person name="Manzano-Marin A."/>
        </authorList>
    </citation>
    <scope>NUCLEOTIDE SEQUENCE [LARGE SCALE GENOMIC DNA]</scope>
    <source>
        <strain evidence="1 2">ErCikochiana</strain>
    </source>
</reference>
<evidence type="ECO:0000313" key="1">
    <source>
        <dbReference type="EMBL" id="VFP83013.1"/>
    </source>
</evidence>
<protein>
    <submittedName>
        <fullName evidence="1">Protein TusB</fullName>
    </submittedName>
</protein>
<dbReference type="PANTHER" id="PTHR37526:SF1">
    <property type="entry name" value="PROTEIN TUSB"/>
    <property type="match status" value="1"/>
</dbReference>
<name>A0A451D9U9_9GAMM</name>
<dbReference type="NCBIfam" id="TIGR03011">
    <property type="entry name" value="sulf_tusB_dsrH"/>
    <property type="match status" value="1"/>
</dbReference>
<dbReference type="SUPFAM" id="SSF75169">
    <property type="entry name" value="DsrEFH-like"/>
    <property type="match status" value="1"/>
</dbReference>
<gene>
    <name evidence="1" type="primary">tusB</name>
    <name evidence="1" type="ORF">ERCIKOCA2762_251</name>
</gene>
<dbReference type="AlphaFoldDB" id="A0A451D9U9"/>
<dbReference type="Proteomes" id="UP000294368">
    <property type="component" value="Chromosome"/>
</dbReference>
<accession>A0A451D9U9</accession>
<dbReference type="OrthoDB" id="9795117at2"/>
<proteinExistence type="predicted"/>
<dbReference type="GO" id="GO:1990228">
    <property type="term" value="C:sulfurtransferase complex"/>
    <property type="evidence" value="ECO:0007669"/>
    <property type="project" value="TreeGrafter"/>
</dbReference>